<evidence type="ECO:0000256" key="1">
    <source>
        <dbReference type="SAM" id="MobiDB-lite"/>
    </source>
</evidence>
<dbReference type="AlphaFoldDB" id="A0AAW9CX44"/>
<accession>A0AAW9CX44</accession>
<gene>
    <name evidence="2" type="ORF">C7S16_1233</name>
</gene>
<reference evidence="2" key="1">
    <citation type="submission" date="2018-08" db="EMBL/GenBank/DDBJ databases">
        <title>Identification of Burkholderia cepacia strains that express a Burkholderia pseudomallei-like capsular polysaccharide.</title>
        <authorList>
            <person name="Burtnick M.N."/>
            <person name="Vongsouvath M."/>
            <person name="Newton P."/>
            <person name="Wuthiekanun V."/>
            <person name="Limmathurotsakul D."/>
            <person name="Brett P.J."/>
            <person name="Chantratita N."/>
            <person name="Dance D.A."/>
        </authorList>
    </citation>
    <scope>NUCLEOTIDE SEQUENCE</scope>
    <source>
        <strain evidence="2">SBXCC001</strain>
    </source>
</reference>
<name>A0AAW9CX44_BURTH</name>
<comment type="caution">
    <text evidence="2">The sequence shown here is derived from an EMBL/GenBank/DDBJ whole genome shotgun (WGS) entry which is preliminary data.</text>
</comment>
<dbReference type="Proteomes" id="UP001272137">
    <property type="component" value="Unassembled WGS sequence"/>
</dbReference>
<evidence type="ECO:0000313" key="3">
    <source>
        <dbReference type="Proteomes" id="UP001272137"/>
    </source>
</evidence>
<feature type="compositionally biased region" description="Low complexity" evidence="1">
    <location>
        <begin position="42"/>
        <end position="58"/>
    </location>
</feature>
<sequence>MRPVRDLRTSRARPPNPMRPAGGRRRDAEFRTAGRCRRALRPGRSGARAAAARSTGRPLRGGRGRRRRDGLIVSVSIVNIRFVYKPYKFERWE</sequence>
<organism evidence="2 3">
    <name type="scientific">Burkholderia thailandensis</name>
    <dbReference type="NCBI Taxonomy" id="57975"/>
    <lineage>
        <taxon>Bacteria</taxon>
        <taxon>Pseudomonadati</taxon>
        <taxon>Pseudomonadota</taxon>
        <taxon>Betaproteobacteria</taxon>
        <taxon>Burkholderiales</taxon>
        <taxon>Burkholderiaceae</taxon>
        <taxon>Burkholderia</taxon>
        <taxon>pseudomallei group</taxon>
    </lineage>
</organism>
<dbReference type="EMBL" id="QXCT01000002">
    <property type="protein sequence ID" value="MDW9254451.1"/>
    <property type="molecule type" value="Genomic_DNA"/>
</dbReference>
<feature type="region of interest" description="Disordered" evidence="1">
    <location>
        <begin position="1"/>
        <end position="66"/>
    </location>
</feature>
<evidence type="ECO:0000313" key="2">
    <source>
        <dbReference type="EMBL" id="MDW9254451.1"/>
    </source>
</evidence>
<proteinExistence type="predicted"/>
<protein>
    <submittedName>
        <fullName evidence="2">Uncharacterized protein</fullName>
    </submittedName>
</protein>